<comment type="caution">
    <text evidence="1">The sequence shown here is derived from an EMBL/GenBank/DDBJ whole genome shotgun (WGS) entry which is preliminary data.</text>
</comment>
<proteinExistence type="predicted"/>
<name>A0ABR6ZK60_9BURK</name>
<gene>
    <name evidence="1" type="ORF">H8L32_02120</name>
</gene>
<dbReference type="Proteomes" id="UP000650424">
    <property type="component" value="Unassembled WGS sequence"/>
</dbReference>
<keyword evidence="2" id="KW-1185">Reference proteome</keyword>
<dbReference type="SUPFAM" id="SSF75708">
    <property type="entry name" value="Chemotaxis phosphatase CheZ"/>
    <property type="match status" value="1"/>
</dbReference>
<evidence type="ECO:0000313" key="1">
    <source>
        <dbReference type="EMBL" id="MBC3916272.1"/>
    </source>
</evidence>
<protein>
    <submittedName>
        <fullName evidence="1">Chemotaxis protein</fullName>
    </submittedName>
</protein>
<dbReference type="Gene3D" id="1.10.287.500">
    <property type="entry name" value="Helix hairpin bin"/>
    <property type="match status" value="1"/>
</dbReference>
<dbReference type="EMBL" id="JACOGF010000001">
    <property type="protein sequence ID" value="MBC3916272.1"/>
    <property type="molecule type" value="Genomic_DNA"/>
</dbReference>
<dbReference type="RefSeq" id="WP_186945502.1">
    <property type="nucleotide sequence ID" value="NZ_JACOGF010000001.1"/>
</dbReference>
<sequence>MSKKKMLGSEVKQLLSGVSDHGNAHLLEVETDLAQTAILLGEAIEKLGFSFMALHAAISSEQEEINLIIGSGTVTDDSINRLKAIQGDISTHINAAVTSLQFQDLTSQLISRTLQRCEGLREVLGTLGVVGNDLEHDGETDDLPALLRETTMRLEKQSVDLKNLLRKAVHQKHLDSGDIELF</sequence>
<organism evidence="1 2">
    <name type="scientific">Undibacterium hunanense</name>
    <dbReference type="NCBI Taxonomy" id="2762292"/>
    <lineage>
        <taxon>Bacteria</taxon>
        <taxon>Pseudomonadati</taxon>
        <taxon>Pseudomonadota</taxon>
        <taxon>Betaproteobacteria</taxon>
        <taxon>Burkholderiales</taxon>
        <taxon>Oxalobacteraceae</taxon>
        <taxon>Undibacterium</taxon>
    </lineage>
</organism>
<accession>A0ABR6ZK60</accession>
<evidence type="ECO:0000313" key="2">
    <source>
        <dbReference type="Proteomes" id="UP000650424"/>
    </source>
</evidence>
<reference evidence="1 2" key="1">
    <citation type="submission" date="2020-08" db="EMBL/GenBank/DDBJ databases">
        <title>Novel species isolated from subtropical streams in China.</title>
        <authorList>
            <person name="Lu H."/>
        </authorList>
    </citation>
    <scope>NUCLEOTIDE SEQUENCE [LARGE SCALE GENOMIC DNA]</scope>
    <source>
        <strain evidence="1 2">CY18W</strain>
    </source>
</reference>